<proteinExistence type="predicted"/>
<organism evidence="1">
    <name type="scientific">Eutreptiella gymnastica</name>
    <dbReference type="NCBI Taxonomy" id="73025"/>
    <lineage>
        <taxon>Eukaryota</taxon>
        <taxon>Discoba</taxon>
        <taxon>Euglenozoa</taxon>
        <taxon>Euglenida</taxon>
        <taxon>Spirocuta</taxon>
        <taxon>Euglenophyceae</taxon>
        <taxon>Eutreptiales</taxon>
        <taxon>Eutreptiaceae</taxon>
        <taxon>Eutreptiella</taxon>
    </lineage>
</organism>
<evidence type="ECO:0000313" key="1">
    <source>
        <dbReference type="EMBL" id="CAD8999007.1"/>
    </source>
</evidence>
<accession>A0A7S1I2Q8</accession>
<dbReference type="AlphaFoldDB" id="A0A7S1I2Q8"/>
<name>A0A7S1I2Q8_9EUGL</name>
<sequence length="120" mass="13970">MVFQHAGCQLVFGQKEGIIAYKHAIHNFLFVFWRVGRRLSTTTLSKHYSAIHTNVQHRSIWKSKKMFQHSKPQYIADYAALFVDFSSQKAAVPPPDPPFSEHKKTKLRRFERLVYAGQAH</sequence>
<gene>
    <name evidence="1" type="ORF">EGYM00392_LOCUS10077</name>
</gene>
<protein>
    <submittedName>
        <fullName evidence="1">Uncharacterized protein</fullName>
    </submittedName>
</protein>
<dbReference type="EMBL" id="HBGA01027141">
    <property type="protein sequence ID" value="CAD8999007.1"/>
    <property type="molecule type" value="Transcribed_RNA"/>
</dbReference>
<reference evidence="1" key="1">
    <citation type="submission" date="2021-01" db="EMBL/GenBank/DDBJ databases">
        <authorList>
            <person name="Corre E."/>
            <person name="Pelletier E."/>
            <person name="Niang G."/>
            <person name="Scheremetjew M."/>
            <person name="Finn R."/>
            <person name="Kale V."/>
            <person name="Holt S."/>
            <person name="Cochrane G."/>
            <person name="Meng A."/>
            <person name="Brown T."/>
            <person name="Cohen L."/>
        </authorList>
    </citation>
    <scope>NUCLEOTIDE SEQUENCE</scope>
    <source>
        <strain evidence="1">NIES-381</strain>
    </source>
</reference>